<reference evidence="1" key="1">
    <citation type="submission" date="2023-04" db="EMBL/GenBank/DDBJ databases">
        <title>Genomic analysis of Lactococcus garvieae isolates.</title>
        <authorList>
            <person name="Zhanghang C."/>
        </authorList>
    </citation>
    <scope>NUCLEOTIDE SEQUENCE</scope>
    <source>
        <strain evidence="1">ZB-1</strain>
    </source>
</reference>
<accession>A0AA43PCW7</accession>
<name>A0AA43PCW7_9LACT</name>
<protein>
    <submittedName>
        <fullName evidence="1">Uncharacterized protein</fullName>
    </submittedName>
</protein>
<evidence type="ECO:0000313" key="1">
    <source>
        <dbReference type="EMBL" id="MDH7959426.1"/>
    </source>
</evidence>
<sequence length="73" mass="8328">MEKEAISHASILRYAKRSGILGLLEKMYDYNNLDGFVKIGVLNALMDYFGTKGHPKIRCVEREKIEQILIDGL</sequence>
<comment type="caution">
    <text evidence="1">The sequence shown here is derived from an EMBL/GenBank/DDBJ whole genome shotgun (WGS) entry which is preliminary data.</text>
</comment>
<dbReference type="Proteomes" id="UP001157396">
    <property type="component" value="Unassembled WGS sequence"/>
</dbReference>
<dbReference type="AlphaFoldDB" id="A0AA43PCW7"/>
<dbReference type="EMBL" id="JARYTV010000002">
    <property type="protein sequence ID" value="MDH7959426.1"/>
    <property type="molecule type" value="Genomic_DNA"/>
</dbReference>
<dbReference type="RefSeq" id="WP_198495097.1">
    <property type="nucleotide sequence ID" value="NZ_AP026069.1"/>
</dbReference>
<evidence type="ECO:0000313" key="2">
    <source>
        <dbReference type="Proteomes" id="UP001157396"/>
    </source>
</evidence>
<proteinExistence type="predicted"/>
<gene>
    <name evidence="1" type="ORF">QHR29_02955</name>
</gene>
<organism evidence="1 2">
    <name type="scientific">Lactococcus garvieae</name>
    <dbReference type="NCBI Taxonomy" id="1363"/>
    <lineage>
        <taxon>Bacteria</taxon>
        <taxon>Bacillati</taxon>
        <taxon>Bacillota</taxon>
        <taxon>Bacilli</taxon>
        <taxon>Lactobacillales</taxon>
        <taxon>Streptococcaceae</taxon>
        <taxon>Lactococcus</taxon>
    </lineage>
</organism>